<evidence type="ECO:0000313" key="1">
    <source>
        <dbReference type="EMBL" id="KAF5830112.1"/>
    </source>
</evidence>
<evidence type="ECO:0008006" key="3">
    <source>
        <dbReference type="Google" id="ProtNLM"/>
    </source>
</evidence>
<reference evidence="1" key="1">
    <citation type="submission" date="2017-08" db="EMBL/GenBank/DDBJ databases">
        <authorList>
            <person name="Polle J.E."/>
            <person name="Barry K."/>
            <person name="Cushman J."/>
            <person name="Schmutz J."/>
            <person name="Tran D."/>
            <person name="Hathwaick L.T."/>
            <person name="Yim W.C."/>
            <person name="Jenkins J."/>
            <person name="Mckie-Krisberg Z.M."/>
            <person name="Prochnik S."/>
            <person name="Lindquist E."/>
            <person name="Dockter R.B."/>
            <person name="Adam C."/>
            <person name="Molina H."/>
            <person name="Bunkerborg J."/>
            <person name="Jin E."/>
            <person name="Buchheim M."/>
            <person name="Magnuson J."/>
        </authorList>
    </citation>
    <scope>NUCLEOTIDE SEQUENCE</scope>
    <source>
        <strain evidence="1">CCAP 19/18</strain>
    </source>
</reference>
<protein>
    <recommendedName>
        <fullName evidence="3">Secreted protein</fullName>
    </recommendedName>
</protein>
<proteinExistence type="predicted"/>
<dbReference type="EMBL" id="MU070077">
    <property type="protein sequence ID" value="KAF5830112.1"/>
    <property type="molecule type" value="Genomic_DNA"/>
</dbReference>
<sequence>MCVVRHRILLGGLQTLSFRTQLTQAMVMCMLTNSNLLLHSPFCTRCCTQGCDMLVGHHIVWVAYKVCNTNTIMSHLPLMAVVKRLVGHCIEVGALQTVSPFALTLLHSPFRTHPFALTFVHSLLQATVMCLVWHDVVIWWHDILIGSSTTLSTVAADLFLI</sequence>
<keyword evidence="2" id="KW-1185">Reference proteome</keyword>
<evidence type="ECO:0000313" key="2">
    <source>
        <dbReference type="Proteomes" id="UP000815325"/>
    </source>
</evidence>
<name>A0ABQ7G698_DUNSA</name>
<comment type="caution">
    <text evidence="1">The sequence shown here is derived from an EMBL/GenBank/DDBJ whole genome shotgun (WGS) entry which is preliminary data.</text>
</comment>
<organism evidence="1 2">
    <name type="scientific">Dunaliella salina</name>
    <name type="common">Green alga</name>
    <name type="synonym">Protococcus salinus</name>
    <dbReference type="NCBI Taxonomy" id="3046"/>
    <lineage>
        <taxon>Eukaryota</taxon>
        <taxon>Viridiplantae</taxon>
        <taxon>Chlorophyta</taxon>
        <taxon>core chlorophytes</taxon>
        <taxon>Chlorophyceae</taxon>
        <taxon>CS clade</taxon>
        <taxon>Chlamydomonadales</taxon>
        <taxon>Dunaliellaceae</taxon>
        <taxon>Dunaliella</taxon>
    </lineage>
</organism>
<gene>
    <name evidence="1" type="ORF">DUNSADRAFT_15028</name>
</gene>
<accession>A0ABQ7G698</accession>
<dbReference type="Proteomes" id="UP000815325">
    <property type="component" value="Unassembled WGS sequence"/>
</dbReference>